<dbReference type="SUPFAM" id="SSF55729">
    <property type="entry name" value="Acyl-CoA N-acyltransferases (Nat)"/>
    <property type="match status" value="1"/>
</dbReference>
<dbReference type="CDD" id="cd04301">
    <property type="entry name" value="NAT_SF"/>
    <property type="match status" value="1"/>
</dbReference>
<accession>A0A4R5YE01</accession>
<protein>
    <submittedName>
        <fullName evidence="2">GNAT family N-acetyltransferase</fullName>
    </submittedName>
</protein>
<dbReference type="Gene3D" id="3.40.630.30">
    <property type="match status" value="1"/>
</dbReference>
<dbReference type="InterPro" id="IPR016181">
    <property type="entry name" value="Acyl_CoA_acyltransferase"/>
</dbReference>
<dbReference type="AlphaFoldDB" id="A0A4R5YE01"/>
<feature type="domain" description="N-acetyltransferase" evidence="1">
    <location>
        <begin position="3"/>
        <end position="187"/>
    </location>
</feature>
<dbReference type="InterPro" id="IPR000182">
    <property type="entry name" value="GNAT_dom"/>
</dbReference>
<name>A0A4R5YE01_KOCRO</name>
<sequence>MSPRIRPAATSDLDAAARVLAAAFETYSWTRWTIPADGYRTRLEEIQRLYLSHTLEHGLVLVDEQVSAVAAVLPADAADPPAPAQHRIAELLGARLTALAGLDLPAAPVGSWTLETVGVHPARQGAGLGTAVIAAGLALIDRRGEPVALETSDERNVHLYRRLGFATTATTAIPAGPVVYSMSRTTSRG</sequence>
<dbReference type="EMBL" id="SMZT01000003">
    <property type="protein sequence ID" value="TDL43005.1"/>
    <property type="molecule type" value="Genomic_DNA"/>
</dbReference>
<proteinExistence type="predicted"/>
<evidence type="ECO:0000313" key="3">
    <source>
        <dbReference type="Proteomes" id="UP000295163"/>
    </source>
</evidence>
<gene>
    <name evidence="2" type="ORF">E2R59_09295</name>
</gene>
<dbReference type="PANTHER" id="PTHR42791">
    <property type="entry name" value="GNAT FAMILY ACETYLTRANSFERASE"/>
    <property type="match status" value="1"/>
</dbReference>
<dbReference type="PANTHER" id="PTHR42791:SF1">
    <property type="entry name" value="N-ACETYLTRANSFERASE DOMAIN-CONTAINING PROTEIN"/>
    <property type="match status" value="1"/>
</dbReference>
<organism evidence="2 3">
    <name type="scientific">Kocuria rosea</name>
    <name type="common">Deinococcus erythromyxa</name>
    <name type="synonym">Micrococcus rubens</name>
    <dbReference type="NCBI Taxonomy" id="1275"/>
    <lineage>
        <taxon>Bacteria</taxon>
        <taxon>Bacillati</taxon>
        <taxon>Actinomycetota</taxon>
        <taxon>Actinomycetes</taxon>
        <taxon>Micrococcales</taxon>
        <taxon>Micrococcaceae</taxon>
        <taxon>Kocuria</taxon>
    </lineage>
</organism>
<dbReference type="GO" id="GO:0016747">
    <property type="term" value="F:acyltransferase activity, transferring groups other than amino-acyl groups"/>
    <property type="evidence" value="ECO:0007669"/>
    <property type="project" value="InterPro"/>
</dbReference>
<dbReference type="PROSITE" id="PS51186">
    <property type="entry name" value="GNAT"/>
    <property type="match status" value="1"/>
</dbReference>
<comment type="caution">
    <text evidence="2">The sequence shown here is derived from an EMBL/GenBank/DDBJ whole genome shotgun (WGS) entry which is preliminary data.</text>
</comment>
<dbReference type="RefSeq" id="WP_133410266.1">
    <property type="nucleotide sequence ID" value="NZ_SMZT01000003.1"/>
</dbReference>
<dbReference type="GeneID" id="64347608"/>
<evidence type="ECO:0000313" key="2">
    <source>
        <dbReference type="EMBL" id="TDL43005.1"/>
    </source>
</evidence>
<evidence type="ECO:0000259" key="1">
    <source>
        <dbReference type="PROSITE" id="PS51186"/>
    </source>
</evidence>
<reference evidence="2 3" key="1">
    <citation type="submission" date="2019-03" db="EMBL/GenBank/DDBJ databases">
        <title>Genome Sequencing and Assembly of Various Microbes Isolated from Partially Reclaimed Soil and Acid Mine Drainage (AMD) Site.</title>
        <authorList>
            <person name="Steinbock B."/>
            <person name="Bechtold R."/>
            <person name="Sevigny J.L."/>
            <person name="Thomas D."/>
            <person name="Cuthill L.R."/>
            <person name="Aveiro Johannsen E.J."/>
            <person name="Thomas K."/>
            <person name="Ghosh A."/>
        </authorList>
    </citation>
    <scope>NUCLEOTIDE SEQUENCE [LARGE SCALE GENOMIC DNA]</scope>
    <source>
        <strain evidence="2 3">S-A3</strain>
    </source>
</reference>
<keyword evidence="2" id="KW-0808">Transferase</keyword>
<dbReference type="Proteomes" id="UP000295163">
    <property type="component" value="Unassembled WGS sequence"/>
</dbReference>
<dbReference type="Pfam" id="PF13508">
    <property type="entry name" value="Acetyltransf_7"/>
    <property type="match status" value="1"/>
</dbReference>
<dbReference type="InterPro" id="IPR052523">
    <property type="entry name" value="Trichothecene_AcTrans"/>
</dbReference>